<comment type="caution">
    <text evidence="2">The sequence shown here is derived from an EMBL/GenBank/DDBJ whole genome shotgun (WGS) entry which is preliminary data.</text>
</comment>
<reference evidence="2" key="1">
    <citation type="thesis" date="2020" institute="ProQuest LLC" country="789 East Eisenhower Parkway, Ann Arbor, MI, USA">
        <title>Comparative Genomics and Chromosome Evolution.</title>
        <authorList>
            <person name="Mudd A.B."/>
        </authorList>
    </citation>
    <scope>NUCLEOTIDE SEQUENCE</scope>
    <source>
        <strain evidence="2">237g6f4</strain>
        <tissue evidence="2">Blood</tissue>
    </source>
</reference>
<name>A0AAV6ZWL7_ENGPU</name>
<protein>
    <submittedName>
        <fullName evidence="2">Uncharacterized protein</fullName>
    </submittedName>
</protein>
<sequence>MDDNLVLEIISIVCADAVLFFMPVGKHFIGTLHTYCTTITILQYYNAHKRQCGHNINPHTSILLIGAIYQVAITSIYNY</sequence>
<gene>
    <name evidence="2" type="ORF">GDO81_003428</name>
</gene>
<keyword evidence="1" id="KW-0812">Transmembrane</keyword>
<keyword evidence="3" id="KW-1185">Reference proteome</keyword>
<dbReference type="EMBL" id="WNYA01000010">
    <property type="protein sequence ID" value="KAG8553481.1"/>
    <property type="molecule type" value="Genomic_DNA"/>
</dbReference>
<accession>A0AAV6ZWL7</accession>
<feature type="transmembrane region" description="Helical" evidence="1">
    <location>
        <begin position="6"/>
        <end position="24"/>
    </location>
</feature>
<organism evidence="2 3">
    <name type="scientific">Engystomops pustulosus</name>
    <name type="common">Tungara frog</name>
    <name type="synonym">Physalaemus pustulosus</name>
    <dbReference type="NCBI Taxonomy" id="76066"/>
    <lineage>
        <taxon>Eukaryota</taxon>
        <taxon>Metazoa</taxon>
        <taxon>Chordata</taxon>
        <taxon>Craniata</taxon>
        <taxon>Vertebrata</taxon>
        <taxon>Euteleostomi</taxon>
        <taxon>Amphibia</taxon>
        <taxon>Batrachia</taxon>
        <taxon>Anura</taxon>
        <taxon>Neobatrachia</taxon>
        <taxon>Hyloidea</taxon>
        <taxon>Leptodactylidae</taxon>
        <taxon>Leiuperinae</taxon>
        <taxon>Engystomops</taxon>
    </lineage>
</organism>
<evidence type="ECO:0000313" key="2">
    <source>
        <dbReference type="EMBL" id="KAG8553481.1"/>
    </source>
</evidence>
<evidence type="ECO:0000313" key="3">
    <source>
        <dbReference type="Proteomes" id="UP000824782"/>
    </source>
</evidence>
<keyword evidence="1" id="KW-1133">Transmembrane helix</keyword>
<proteinExistence type="predicted"/>
<evidence type="ECO:0000256" key="1">
    <source>
        <dbReference type="SAM" id="Phobius"/>
    </source>
</evidence>
<dbReference type="AlphaFoldDB" id="A0AAV6ZWL7"/>
<keyword evidence="1" id="KW-0472">Membrane</keyword>
<dbReference type="Proteomes" id="UP000824782">
    <property type="component" value="Unassembled WGS sequence"/>
</dbReference>